<dbReference type="InterPro" id="IPR015847">
    <property type="entry name" value="ExoRNase_PH_dom2"/>
</dbReference>
<dbReference type="GO" id="GO:0000176">
    <property type="term" value="C:nuclear exosome (RNase complex)"/>
    <property type="evidence" value="ECO:0007669"/>
    <property type="project" value="TreeGrafter"/>
</dbReference>
<reference evidence="9" key="1">
    <citation type="journal article" date="2016" name="Mol. Ecol. Resour.">
        <title>Evaluation of the impact of RNA preservation methods of spiders for de novo transcriptome assembly.</title>
        <authorList>
            <person name="Kono N."/>
            <person name="Nakamura H."/>
            <person name="Ito Y."/>
            <person name="Tomita M."/>
            <person name="Arakawa K."/>
        </authorList>
    </citation>
    <scope>NUCLEOTIDE SEQUENCE</scope>
    <source>
        <tissue evidence="9">Whole body</tissue>
    </source>
</reference>
<dbReference type="PANTHER" id="PTHR11097:SF8">
    <property type="entry name" value="EXOSOME COMPLEX COMPONENT RRP42"/>
    <property type="match status" value="1"/>
</dbReference>
<feature type="domain" description="Exoribonuclease phosphorolytic" evidence="7">
    <location>
        <begin position="32"/>
        <end position="165"/>
    </location>
</feature>
<keyword evidence="4" id="KW-0963">Cytoplasm</keyword>
<dbReference type="GO" id="GO:0016075">
    <property type="term" value="P:rRNA catabolic process"/>
    <property type="evidence" value="ECO:0007669"/>
    <property type="project" value="TreeGrafter"/>
</dbReference>
<dbReference type="SUPFAM" id="SSF54211">
    <property type="entry name" value="Ribosomal protein S5 domain 2-like"/>
    <property type="match status" value="1"/>
</dbReference>
<dbReference type="Gene3D" id="3.30.230.70">
    <property type="entry name" value="GHMP Kinase, N-terminal domain"/>
    <property type="match status" value="1"/>
</dbReference>
<dbReference type="CDD" id="cd11367">
    <property type="entry name" value="RNase_PH_RRP42"/>
    <property type="match status" value="1"/>
</dbReference>
<evidence type="ECO:0000313" key="9">
    <source>
        <dbReference type="EMBL" id="LAA00158.1"/>
    </source>
</evidence>
<dbReference type="RefSeq" id="XP_042907670.1">
    <property type="nucleotide sequence ID" value="XM_043051736.2"/>
</dbReference>
<dbReference type="SUPFAM" id="SSF55666">
    <property type="entry name" value="Ribonuclease PH domain 2-like"/>
    <property type="match status" value="1"/>
</dbReference>
<evidence type="ECO:0000256" key="4">
    <source>
        <dbReference type="ARBA" id="ARBA00022490"/>
    </source>
</evidence>
<dbReference type="GO" id="GO:0071035">
    <property type="term" value="P:nuclear polyadenylation-dependent rRNA catabolic process"/>
    <property type="evidence" value="ECO:0007669"/>
    <property type="project" value="TreeGrafter"/>
</dbReference>
<dbReference type="InterPro" id="IPR001247">
    <property type="entry name" value="ExoRNase_PH_dom1"/>
</dbReference>
<evidence type="ECO:0000256" key="5">
    <source>
        <dbReference type="ARBA" id="ARBA00022835"/>
    </source>
</evidence>
<dbReference type="GO" id="GO:0035925">
    <property type="term" value="F:mRNA 3'-UTR AU-rich region binding"/>
    <property type="evidence" value="ECO:0007669"/>
    <property type="project" value="TreeGrafter"/>
</dbReference>
<dbReference type="GO" id="GO:0034475">
    <property type="term" value="P:U4 snRNA 3'-end processing"/>
    <property type="evidence" value="ECO:0007669"/>
    <property type="project" value="TreeGrafter"/>
</dbReference>
<dbReference type="PANTHER" id="PTHR11097">
    <property type="entry name" value="EXOSOME COMPLEX EXONUCLEASE RIBOSOMAL RNA PROCESSING PROTEIN"/>
    <property type="match status" value="1"/>
</dbReference>
<dbReference type="KEGG" id="ptep:107454883"/>
<proteinExistence type="evidence at transcript level"/>
<dbReference type="InterPro" id="IPR050590">
    <property type="entry name" value="Exosome_comp_Rrp42_subfam"/>
</dbReference>
<organism evidence="9">
    <name type="scientific">Parasteatoda tepidariorum</name>
    <name type="common">Common house spider</name>
    <name type="synonym">Achaearanea tepidariorum</name>
    <dbReference type="NCBI Taxonomy" id="114398"/>
    <lineage>
        <taxon>Eukaryota</taxon>
        <taxon>Metazoa</taxon>
        <taxon>Ecdysozoa</taxon>
        <taxon>Arthropoda</taxon>
        <taxon>Chelicerata</taxon>
        <taxon>Arachnida</taxon>
        <taxon>Araneae</taxon>
        <taxon>Araneomorphae</taxon>
        <taxon>Entelegynae</taxon>
        <taxon>Araneoidea</taxon>
        <taxon>Theridiidae</taxon>
        <taxon>Parasteatoda</taxon>
    </lineage>
</organism>
<feature type="domain" description="Exoribonuclease phosphorolytic" evidence="8">
    <location>
        <begin position="197"/>
        <end position="261"/>
    </location>
</feature>
<dbReference type="InterPro" id="IPR036345">
    <property type="entry name" value="ExoRNase_PH_dom2_sf"/>
</dbReference>
<dbReference type="InterPro" id="IPR027408">
    <property type="entry name" value="PNPase/RNase_PH_dom_sf"/>
</dbReference>
<dbReference type="AlphaFoldDB" id="A0A2L2XVX0"/>
<evidence type="ECO:0000256" key="2">
    <source>
        <dbReference type="ARBA" id="ARBA00004604"/>
    </source>
</evidence>
<dbReference type="InterPro" id="IPR020568">
    <property type="entry name" value="Ribosomal_Su5_D2-typ_SF"/>
</dbReference>
<sequence>MPGIELQKTEQIYIVHGVQDNHRADGRNCLDYRLMEIETDVINNCNGSCLLKLGDTKLLAGVKAELSTPLASSPDRGRIEVSIDITPHAHVDFEGKGGDDFASDVSTLLTQNCNDDKSVDLKSLCVIPGQQAWVLYVDIMVLGYGGNYIDAASIAAKVALYNTKIHCVSVKCDDENEPEIEISDDPYDVFSLDVTNLPILITLYRIGGEFIVDATAEEESCCIAKLVLAVSPKEVVRMKQIGESGSIHIESVQDAIEMGQAKGTVFQKQLMEFLHSEKDLPKNKFRL</sequence>
<dbReference type="GO" id="GO:0071038">
    <property type="term" value="P:TRAMP-dependent tRNA surveillance pathway"/>
    <property type="evidence" value="ECO:0007669"/>
    <property type="project" value="TreeGrafter"/>
</dbReference>
<dbReference type="GO" id="GO:0034476">
    <property type="term" value="P:U5 snRNA 3'-end processing"/>
    <property type="evidence" value="ECO:0007669"/>
    <property type="project" value="TreeGrafter"/>
</dbReference>
<accession>A0A2L2XVX0</accession>
<evidence type="ECO:0000259" key="8">
    <source>
        <dbReference type="Pfam" id="PF03725"/>
    </source>
</evidence>
<dbReference type="OrthoDB" id="272245at2759"/>
<comment type="subcellular location">
    <subcellularLocation>
        <location evidence="1">Cytoplasm</location>
    </subcellularLocation>
    <subcellularLocation>
        <location evidence="2">Nucleus</location>
        <location evidence="2">Nucleolus</location>
    </subcellularLocation>
</comment>
<dbReference type="GO" id="GO:0000177">
    <property type="term" value="C:cytoplasmic exosome (RNase complex)"/>
    <property type="evidence" value="ECO:0007669"/>
    <property type="project" value="TreeGrafter"/>
</dbReference>
<dbReference type="Pfam" id="PF03725">
    <property type="entry name" value="RNase_PH_C"/>
    <property type="match status" value="1"/>
</dbReference>
<dbReference type="OMA" id="YNTRIPK"/>
<name>A0A2L2XVX0_PARTP</name>
<dbReference type="GeneID" id="107454883"/>
<comment type="similarity">
    <text evidence="3">Belongs to the RNase PH family.</text>
</comment>
<evidence type="ECO:0000259" key="7">
    <source>
        <dbReference type="Pfam" id="PF01138"/>
    </source>
</evidence>
<dbReference type="GO" id="GO:0071028">
    <property type="term" value="P:nuclear mRNA surveillance"/>
    <property type="evidence" value="ECO:0007669"/>
    <property type="project" value="TreeGrafter"/>
</dbReference>
<protein>
    <recommendedName>
        <fullName evidence="6">Ribosomal RNA-processing protein 42</fullName>
    </recommendedName>
</protein>
<dbReference type="GO" id="GO:0000467">
    <property type="term" value="P:exonucleolytic trimming to generate mature 3'-end of 5.8S rRNA from tricistronic rRNA transcript (SSU-rRNA, 5.8S rRNA, LSU-rRNA)"/>
    <property type="evidence" value="ECO:0007669"/>
    <property type="project" value="TreeGrafter"/>
</dbReference>
<evidence type="ECO:0000256" key="3">
    <source>
        <dbReference type="ARBA" id="ARBA00006678"/>
    </source>
</evidence>
<evidence type="ECO:0000256" key="6">
    <source>
        <dbReference type="ARBA" id="ARBA00042523"/>
    </source>
</evidence>
<dbReference type="GO" id="GO:0005730">
    <property type="term" value="C:nucleolus"/>
    <property type="evidence" value="ECO:0007669"/>
    <property type="project" value="UniProtKB-SubCell"/>
</dbReference>
<keyword evidence="5" id="KW-0271">Exosome</keyword>
<dbReference type="EMBL" id="IAAA01007216">
    <property type="protein sequence ID" value="LAA00158.1"/>
    <property type="molecule type" value="mRNA"/>
</dbReference>
<evidence type="ECO:0000256" key="1">
    <source>
        <dbReference type="ARBA" id="ARBA00004496"/>
    </source>
</evidence>
<dbReference type="Pfam" id="PF01138">
    <property type="entry name" value="RNase_PH"/>
    <property type="match status" value="1"/>
</dbReference>
<dbReference type="GO" id="GO:0034473">
    <property type="term" value="P:U1 snRNA 3'-end processing"/>
    <property type="evidence" value="ECO:0007669"/>
    <property type="project" value="TreeGrafter"/>
</dbReference>